<gene>
    <name evidence="1" type="ORF">OSTQU699_LOCUS8404</name>
</gene>
<protein>
    <submittedName>
        <fullName evidence="1">Uncharacterized protein</fullName>
    </submittedName>
</protein>
<dbReference type="Proteomes" id="UP000708148">
    <property type="component" value="Unassembled WGS sequence"/>
</dbReference>
<proteinExistence type="predicted"/>
<keyword evidence="2" id="KW-1185">Reference proteome</keyword>
<sequence>MASVGTVDAVIDKMLQTGDGVMQNVDDWLDSVKWIVQQSADMGDREQVRGSVWVLARCVSATRRYATLGQLGTCSGRLLSLNIISVHTAPAMVVTEAQNV</sequence>
<comment type="caution">
    <text evidence="1">The sequence shown here is derived from an EMBL/GenBank/DDBJ whole genome shotgun (WGS) entry which is preliminary data.</text>
</comment>
<dbReference type="EMBL" id="CAJHUC010002046">
    <property type="protein sequence ID" value="CAD7703047.1"/>
    <property type="molecule type" value="Genomic_DNA"/>
</dbReference>
<organism evidence="1 2">
    <name type="scientific">Ostreobium quekettii</name>
    <dbReference type="NCBI Taxonomy" id="121088"/>
    <lineage>
        <taxon>Eukaryota</taxon>
        <taxon>Viridiplantae</taxon>
        <taxon>Chlorophyta</taxon>
        <taxon>core chlorophytes</taxon>
        <taxon>Ulvophyceae</taxon>
        <taxon>TCBD clade</taxon>
        <taxon>Bryopsidales</taxon>
        <taxon>Ostreobineae</taxon>
        <taxon>Ostreobiaceae</taxon>
        <taxon>Ostreobium</taxon>
    </lineage>
</organism>
<reference evidence="1" key="1">
    <citation type="submission" date="2020-12" db="EMBL/GenBank/DDBJ databases">
        <authorList>
            <person name="Iha C."/>
        </authorList>
    </citation>
    <scope>NUCLEOTIDE SEQUENCE</scope>
</reference>
<evidence type="ECO:0000313" key="1">
    <source>
        <dbReference type="EMBL" id="CAD7703047.1"/>
    </source>
</evidence>
<name>A0A8S1JA54_9CHLO</name>
<dbReference type="AlphaFoldDB" id="A0A8S1JA54"/>
<accession>A0A8S1JA54</accession>
<evidence type="ECO:0000313" key="2">
    <source>
        <dbReference type="Proteomes" id="UP000708148"/>
    </source>
</evidence>